<comment type="caution">
    <text evidence="2">The sequence shown here is derived from an EMBL/GenBank/DDBJ whole genome shotgun (WGS) entry which is preliminary data.</text>
</comment>
<evidence type="ECO:0000313" key="2">
    <source>
        <dbReference type="EMBL" id="HIQ67017.1"/>
    </source>
</evidence>
<gene>
    <name evidence="2" type="ORF">IAB74_00705</name>
</gene>
<reference evidence="2" key="1">
    <citation type="submission" date="2020-10" db="EMBL/GenBank/DDBJ databases">
        <authorList>
            <person name="Gilroy R."/>
        </authorList>
    </citation>
    <scope>NUCLEOTIDE SEQUENCE</scope>
    <source>
        <strain evidence="2">13361</strain>
    </source>
</reference>
<dbReference type="Proteomes" id="UP000886796">
    <property type="component" value="Unassembled WGS sequence"/>
</dbReference>
<feature type="compositionally biased region" description="Low complexity" evidence="1">
    <location>
        <begin position="160"/>
        <end position="191"/>
    </location>
</feature>
<dbReference type="InterPro" id="IPR025945">
    <property type="entry name" value="DHHW"/>
</dbReference>
<sequence>MKHIQRTVALLLVLVSVFGLTACGKKEEEKKTLDPQAAFQALLTQLEYDTELKDVGDSGAMYFPDLPEGATVKMYAGSGYYADKVALITVAQESDVEAAMNSVKTHVQQLRSQFQSYIPEEVPKIDNAVIWQQGTSIILCISPDYQKAQSVIDGAEALGTQPSETTEPSQTQESTEGTTQPTEPSTEGSTSYPTLTSKSGTYSFRSPIFQVDDSGFDGFRYIESSTKDYADVVNKIAENLKGVTKVYALPVPTSIGIVLPDDIRAQMKDYADQGEAINSLLSMLSENVIGVSAYDNLMQHRDEYLYFKTDHHWTARGAYYAYEALCKAMGVTPYTLEQRESVDFTGFRGSLTQYMDIGSDVSDTITAYYPYNRDATMTFTDKSGAKIDWPIINDVSDYGAAMKYSTFAAGDNPFTEFHNPGVTDGSVCIVVKESYGCALMPFIVDHYSTVYEIDYRYWDGSLTEFAKEVGADEMIFANNTMRINEGLVAGDLNRIA</sequence>
<proteinExistence type="predicted"/>
<accession>A0A9D0Z0X3</accession>
<name>A0A9D0Z0X3_9FIRM</name>
<dbReference type="InterPro" id="IPR025648">
    <property type="entry name" value="DUF4358"/>
</dbReference>
<evidence type="ECO:0000256" key="1">
    <source>
        <dbReference type="SAM" id="MobiDB-lite"/>
    </source>
</evidence>
<dbReference type="Pfam" id="PF14286">
    <property type="entry name" value="DHHW"/>
    <property type="match status" value="1"/>
</dbReference>
<organism evidence="2 3">
    <name type="scientific">Candidatus Faecousia excrementigallinarum</name>
    <dbReference type="NCBI Taxonomy" id="2840806"/>
    <lineage>
        <taxon>Bacteria</taxon>
        <taxon>Bacillati</taxon>
        <taxon>Bacillota</taxon>
        <taxon>Clostridia</taxon>
        <taxon>Eubacteriales</taxon>
        <taxon>Oscillospiraceae</taxon>
        <taxon>Faecousia</taxon>
    </lineage>
</organism>
<dbReference type="Pfam" id="PF14270">
    <property type="entry name" value="DUF4358"/>
    <property type="match status" value="1"/>
</dbReference>
<protein>
    <submittedName>
        <fullName evidence="2">DUF4358 domain-containing protein</fullName>
    </submittedName>
</protein>
<dbReference type="EMBL" id="DVFK01000011">
    <property type="protein sequence ID" value="HIQ67017.1"/>
    <property type="molecule type" value="Genomic_DNA"/>
</dbReference>
<dbReference type="AlphaFoldDB" id="A0A9D0Z0X3"/>
<evidence type="ECO:0000313" key="3">
    <source>
        <dbReference type="Proteomes" id="UP000886796"/>
    </source>
</evidence>
<reference evidence="2" key="2">
    <citation type="journal article" date="2021" name="PeerJ">
        <title>Extensive microbial diversity within the chicken gut microbiome revealed by metagenomics and culture.</title>
        <authorList>
            <person name="Gilroy R."/>
            <person name="Ravi A."/>
            <person name="Getino M."/>
            <person name="Pursley I."/>
            <person name="Horton D.L."/>
            <person name="Alikhan N.F."/>
            <person name="Baker D."/>
            <person name="Gharbi K."/>
            <person name="Hall N."/>
            <person name="Watson M."/>
            <person name="Adriaenssens E.M."/>
            <person name="Foster-Nyarko E."/>
            <person name="Jarju S."/>
            <person name="Secka A."/>
            <person name="Antonio M."/>
            <person name="Oren A."/>
            <person name="Chaudhuri R.R."/>
            <person name="La Ragione R."/>
            <person name="Hildebrand F."/>
            <person name="Pallen M.J."/>
        </authorList>
    </citation>
    <scope>NUCLEOTIDE SEQUENCE</scope>
    <source>
        <strain evidence="2">13361</strain>
    </source>
</reference>
<dbReference type="PROSITE" id="PS51257">
    <property type="entry name" value="PROKAR_LIPOPROTEIN"/>
    <property type="match status" value="1"/>
</dbReference>
<feature type="region of interest" description="Disordered" evidence="1">
    <location>
        <begin position="159"/>
        <end position="198"/>
    </location>
</feature>